<comment type="caution">
    <text evidence="1">The sequence shown here is derived from an EMBL/GenBank/DDBJ whole genome shotgun (WGS) entry which is preliminary data.</text>
</comment>
<dbReference type="EMBL" id="CAXITT010000615">
    <property type="protein sequence ID" value="CAL1544327.1"/>
    <property type="molecule type" value="Genomic_DNA"/>
</dbReference>
<proteinExistence type="predicted"/>
<protein>
    <submittedName>
        <fullName evidence="1">Uncharacterized protein</fullName>
    </submittedName>
</protein>
<dbReference type="Gene3D" id="2.170.15.10">
    <property type="entry name" value="Proaerolysin, chain A, domain 3"/>
    <property type="match status" value="1"/>
</dbReference>
<name>A0AAV2IDZ2_LYMST</name>
<dbReference type="AlphaFoldDB" id="A0AAV2IDZ2"/>
<dbReference type="SUPFAM" id="SSF56973">
    <property type="entry name" value="Aerolisin/ETX pore-forming domain"/>
    <property type="match status" value="1"/>
</dbReference>
<evidence type="ECO:0000313" key="1">
    <source>
        <dbReference type="EMBL" id="CAL1544327.1"/>
    </source>
</evidence>
<sequence>MNNIDLTHLVKSYFEPQLEDEVRKRADKKNPVIDWSLMTKTFGPTVYLKSKETPKPKMNILFSANFENTTPKPQVYTLKTDRKTQAVTDIMFKKSYTVGGEIEATVGMPVDAGGLLKADFSRVSGNRVYNEQELTWGVDSEITVEPGHCVRAELVVKESDFSGEFEEVVTFDGDVAISYYHKKEKYIVETLEDSVAKIFVTKHGFGTDIKGRPTFNIRGVCKCKYGMEQFINLIEREGPCDKIITGLQDYDPSSSRNVFQT</sequence>
<dbReference type="PANTHER" id="PTHR39369:SF6">
    <property type="entry name" value="LIN-24 (TWENTY-FOUR) LIKE"/>
    <property type="match status" value="1"/>
</dbReference>
<gene>
    <name evidence="1" type="ORF">GSLYS_00017840001</name>
</gene>
<organism evidence="1 2">
    <name type="scientific">Lymnaea stagnalis</name>
    <name type="common">Great pond snail</name>
    <name type="synonym">Helix stagnalis</name>
    <dbReference type="NCBI Taxonomy" id="6523"/>
    <lineage>
        <taxon>Eukaryota</taxon>
        <taxon>Metazoa</taxon>
        <taxon>Spiralia</taxon>
        <taxon>Lophotrochozoa</taxon>
        <taxon>Mollusca</taxon>
        <taxon>Gastropoda</taxon>
        <taxon>Heterobranchia</taxon>
        <taxon>Euthyneura</taxon>
        <taxon>Panpulmonata</taxon>
        <taxon>Hygrophila</taxon>
        <taxon>Lymnaeoidea</taxon>
        <taxon>Lymnaeidae</taxon>
        <taxon>Lymnaea</taxon>
    </lineage>
</organism>
<dbReference type="CDD" id="cd20237">
    <property type="entry name" value="PFM_LIN24-like"/>
    <property type="match status" value="1"/>
</dbReference>
<dbReference type="Proteomes" id="UP001497497">
    <property type="component" value="Unassembled WGS sequence"/>
</dbReference>
<accession>A0AAV2IDZ2</accession>
<keyword evidence="2" id="KW-1185">Reference proteome</keyword>
<reference evidence="1 2" key="1">
    <citation type="submission" date="2024-04" db="EMBL/GenBank/DDBJ databases">
        <authorList>
            <consortium name="Genoscope - CEA"/>
            <person name="William W."/>
        </authorList>
    </citation>
    <scope>NUCLEOTIDE SEQUENCE [LARGE SCALE GENOMIC DNA]</scope>
</reference>
<evidence type="ECO:0000313" key="2">
    <source>
        <dbReference type="Proteomes" id="UP001497497"/>
    </source>
</evidence>
<dbReference type="PANTHER" id="PTHR39369">
    <property type="entry name" value="LIN-24 (TWENTY-FOUR) LIKE"/>
    <property type="match status" value="1"/>
</dbReference>